<proteinExistence type="predicted"/>
<keyword evidence="1" id="KW-0436">Ligase</keyword>
<protein>
    <submittedName>
        <fullName evidence="1">Glutamate--ammonia ligase, catalytic domain protein</fullName>
    </submittedName>
</protein>
<dbReference type="EMBL" id="AP019841">
    <property type="protein sequence ID" value="BBM54252.1"/>
    <property type="molecule type" value="Genomic_DNA"/>
</dbReference>
<dbReference type="GO" id="GO:0016874">
    <property type="term" value="F:ligase activity"/>
    <property type="evidence" value="ECO:0007669"/>
    <property type="project" value="UniProtKB-KW"/>
</dbReference>
<evidence type="ECO:0000313" key="1">
    <source>
        <dbReference type="EMBL" id="BBM54252.1"/>
    </source>
</evidence>
<gene>
    <name evidence="1" type="ORF">JMUB3936_0536</name>
</gene>
<accession>A0A510KRC3</accession>
<name>A0A510KRC3_9FUSO</name>
<reference evidence="1 2" key="1">
    <citation type="submission" date="2019-07" db="EMBL/GenBank/DDBJ databases">
        <title>Complete Genome Sequence of Leptotrichia wadei Strain JMUB3936.</title>
        <authorList>
            <person name="Watanabe S."/>
            <person name="Cui L."/>
        </authorList>
    </citation>
    <scope>NUCLEOTIDE SEQUENCE [LARGE SCALE GENOMIC DNA]</scope>
    <source>
        <strain evidence="1 2">JMUB3936</strain>
    </source>
</reference>
<evidence type="ECO:0000313" key="2">
    <source>
        <dbReference type="Proteomes" id="UP000321944"/>
    </source>
</evidence>
<sequence>MENEELIYKFSGSNLIKEDPDMLHHFQMEDFVAHLKQEVI</sequence>
<dbReference type="Proteomes" id="UP000321944">
    <property type="component" value="Chromosome"/>
</dbReference>
<dbReference type="AlphaFoldDB" id="A0A510KRC3"/>
<organism evidence="1 2">
    <name type="scientific">Leptotrichia wadei</name>
    <dbReference type="NCBI Taxonomy" id="157687"/>
    <lineage>
        <taxon>Bacteria</taxon>
        <taxon>Fusobacteriati</taxon>
        <taxon>Fusobacteriota</taxon>
        <taxon>Fusobacteriia</taxon>
        <taxon>Fusobacteriales</taxon>
        <taxon>Leptotrichiaceae</taxon>
        <taxon>Leptotrichia</taxon>
    </lineage>
</organism>